<feature type="domain" description="Histidine kinase/HSP90-like ATPase" evidence="2">
    <location>
        <begin position="9"/>
        <end position="117"/>
    </location>
</feature>
<dbReference type="Proteomes" id="UP000074382">
    <property type="component" value="Unassembled WGS sequence"/>
</dbReference>
<dbReference type="Gene3D" id="3.30.565.10">
    <property type="entry name" value="Histidine kinase-like ATPase, C-terminal domain"/>
    <property type="match status" value="1"/>
</dbReference>
<evidence type="ECO:0000313" key="3">
    <source>
        <dbReference type="EMBL" id="KUP95442.1"/>
    </source>
</evidence>
<protein>
    <recommendedName>
        <fullName evidence="2">Histidine kinase/HSP90-like ATPase domain-containing protein</fullName>
    </recommendedName>
</protein>
<comment type="caution">
    <text evidence="3">The sequence shown here is derived from an EMBL/GenBank/DDBJ whole genome shotgun (WGS) entry which is preliminary data.</text>
</comment>
<keyword evidence="1" id="KW-0418">Kinase</keyword>
<dbReference type="InterPro" id="IPR003594">
    <property type="entry name" value="HATPase_dom"/>
</dbReference>
<dbReference type="Pfam" id="PF13581">
    <property type="entry name" value="HATPase_c_2"/>
    <property type="match status" value="1"/>
</dbReference>
<dbReference type="SUPFAM" id="SSF55874">
    <property type="entry name" value="ATPase domain of HSP90 chaperone/DNA topoisomerase II/histidine kinase"/>
    <property type="match status" value="1"/>
</dbReference>
<evidence type="ECO:0000256" key="1">
    <source>
        <dbReference type="ARBA" id="ARBA00022527"/>
    </source>
</evidence>
<dbReference type="InterPro" id="IPR036890">
    <property type="entry name" value="HATPase_C_sf"/>
</dbReference>
<dbReference type="GO" id="GO:0004674">
    <property type="term" value="F:protein serine/threonine kinase activity"/>
    <property type="evidence" value="ECO:0007669"/>
    <property type="project" value="UniProtKB-KW"/>
</dbReference>
<dbReference type="RefSeq" id="WP_068754042.1">
    <property type="nucleotide sequence ID" value="NZ_KQ950180.1"/>
</dbReference>
<dbReference type="InterPro" id="IPR050267">
    <property type="entry name" value="Anti-sigma-factor_SerPK"/>
</dbReference>
<proteinExistence type="predicted"/>
<keyword evidence="1" id="KW-0808">Transferase</keyword>
<accession>A0A147KDR7</accession>
<evidence type="ECO:0000259" key="2">
    <source>
        <dbReference type="Pfam" id="PF13581"/>
    </source>
</evidence>
<dbReference type="PATRIC" id="fig|665004.4.peg.1176"/>
<dbReference type="CDD" id="cd16936">
    <property type="entry name" value="HATPase_RsbW-like"/>
    <property type="match status" value="1"/>
</dbReference>
<dbReference type="PANTHER" id="PTHR35526:SF3">
    <property type="entry name" value="ANTI-SIGMA-F FACTOR RSBW"/>
    <property type="match status" value="1"/>
</dbReference>
<dbReference type="AlphaFoldDB" id="A0A147KDR7"/>
<dbReference type="PANTHER" id="PTHR35526">
    <property type="entry name" value="ANTI-SIGMA-F FACTOR RSBW-RELATED"/>
    <property type="match status" value="1"/>
</dbReference>
<keyword evidence="1" id="KW-0723">Serine/threonine-protein kinase</keyword>
<dbReference type="EMBL" id="LGEM01000125">
    <property type="protein sequence ID" value="KUP95442.1"/>
    <property type="molecule type" value="Genomic_DNA"/>
</dbReference>
<reference evidence="4" key="1">
    <citation type="journal article" date="2017" name="Acta Aliment.">
        <title>Plant polysaccharide degrading enzyme system of Thermpbifida cellulosilytica TB100 revealed by de novo genome project data.</title>
        <authorList>
            <person name="Toth A."/>
            <person name="Baka E."/>
            <person name="Luzics S."/>
            <person name="Bata-Vidacs I."/>
            <person name="Nagy I."/>
            <person name="Balint B."/>
            <person name="Herceg R."/>
            <person name="Olasz F."/>
            <person name="Wilk T."/>
            <person name="Nagy T."/>
            <person name="Kriszt B."/>
            <person name="Nagy I."/>
            <person name="Kukolya J."/>
        </authorList>
    </citation>
    <scope>NUCLEOTIDE SEQUENCE [LARGE SCALE GENOMIC DNA]</scope>
    <source>
        <strain evidence="4">TB100</strain>
    </source>
</reference>
<dbReference type="OrthoDB" id="3430553at2"/>
<keyword evidence="4" id="KW-1185">Reference proteome</keyword>
<sequence length="144" mass="15742">MTVAFTTLPGLPASVAAARRFVTGVLHACPETTAPDEVVDRAALLTSELATNALRHTRSGDPGETFTVHLTVDAYGLRTEVHTRVPRQWQTFPHIAAPTDPFAEHGRGLLLVDQLATTWGTLAPWQHGVYFHLTWTTNPPNHTT</sequence>
<organism evidence="3 4">
    <name type="scientific">Thermobifida cellulosilytica TB100</name>
    <dbReference type="NCBI Taxonomy" id="665004"/>
    <lineage>
        <taxon>Bacteria</taxon>
        <taxon>Bacillati</taxon>
        <taxon>Actinomycetota</taxon>
        <taxon>Actinomycetes</taxon>
        <taxon>Streptosporangiales</taxon>
        <taxon>Nocardiopsidaceae</taxon>
        <taxon>Thermobifida</taxon>
    </lineage>
</organism>
<gene>
    <name evidence="3" type="ORF">AC529_17485</name>
</gene>
<name>A0A147KDR7_THECS</name>
<evidence type="ECO:0000313" key="4">
    <source>
        <dbReference type="Proteomes" id="UP000074382"/>
    </source>
</evidence>
<dbReference type="STRING" id="665004.AC529_17485"/>